<keyword evidence="1" id="KW-1133">Transmembrane helix</keyword>
<dbReference type="EMBL" id="BJON01000037">
    <property type="protein sequence ID" value="GED72919.1"/>
    <property type="molecule type" value="Genomic_DNA"/>
</dbReference>
<reference evidence="2 5" key="3">
    <citation type="submission" date="2019-06" db="EMBL/GenBank/DDBJ databases">
        <title>Whole genome shotgun sequence of Brevibacillus reuszeri NBRC 15719.</title>
        <authorList>
            <person name="Hosoyama A."/>
            <person name="Uohara A."/>
            <person name="Ohji S."/>
            <person name="Ichikawa N."/>
        </authorList>
    </citation>
    <scope>NUCLEOTIDE SEQUENCE [LARGE SCALE GENOMIC DNA]</scope>
    <source>
        <strain evidence="2 5">NBRC 15719</strain>
    </source>
</reference>
<keyword evidence="5" id="KW-1185">Reference proteome</keyword>
<evidence type="ECO:0000313" key="3">
    <source>
        <dbReference type="EMBL" id="KNB72130.1"/>
    </source>
</evidence>
<reference evidence="4" key="1">
    <citation type="submission" date="2015-07" db="EMBL/GenBank/DDBJ databases">
        <title>Genome sequencing project for genomic taxonomy and phylogenomics of Bacillus-like bacteria.</title>
        <authorList>
            <person name="Liu B."/>
            <person name="Wang J."/>
            <person name="Zhu Y."/>
            <person name="Liu G."/>
            <person name="Chen Q."/>
            <person name="Chen Z."/>
            <person name="Lan J."/>
            <person name="Che J."/>
            <person name="Ge C."/>
            <person name="Shi H."/>
            <person name="Pan Z."/>
            <person name="Liu X."/>
        </authorList>
    </citation>
    <scope>NUCLEOTIDE SEQUENCE [LARGE SCALE GENOMIC DNA]</scope>
    <source>
        <strain evidence="4">DSM 9887</strain>
    </source>
</reference>
<feature type="transmembrane region" description="Helical" evidence="1">
    <location>
        <begin position="20"/>
        <end position="40"/>
    </location>
</feature>
<dbReference type="PATRIC" id="fig|54915.3.peg.227"/>
<evidence type="ECO:0000256" key="1">
    <source>
        <dbReference type="SAM" id="Phobius"/>
    </source>
</evidence>
<protein>
    <submittedName>
        <fullName evidence="3">Uncharacterized protein</fullName>
    </submittedName>
</protein>
<dbReference type="OrthoDB" id="2467125at2"/>
<comment type="caution">
    <text evidence="3">The sequence shown here is derived from an EMBL/GenBank/DDBJ whole genome shotgun (WGS) entry which is preliminary data.</text>
</comment>
<evidence type="ECO:0000313" key="4">
    <source>
        <dbReference type="Proteomes" id="UP000036834"/>
    </source>
</evidence>
<keyword evidence="1" id="KW-0812">Transmembrane</keyword>
<gene>
    <name evidence="3" type="ORF">ADS79_14300</name>
    <name evidence="2" type="ORF">BRE01_66210</name>
</gene>
<dbReference type="Proteomes" id="UP000036834">
    <property type="component" value="Unassembled WGS sequence"/>
</dbReference>
<dbReference type="Proteomes" id="UP000319578">
    <property type="component" value="Unassembled WGS sequence"/>
</dbReference>
<accession>A0A0K9YVA7</accession>
<dbReference type="EMBL" id="LGIQ01000008">
    <property type="protein sequence ID" value="KNB72130.1"/>
    <property type="molecule type" value="Genomic_DNA"/>
</dbReference>
<organism evidence="3 4">
    <name type="scientific">Brevibacillus reuszeri</name>
    <dbReference type="NCBI Taxonomy" id="54915"/>
    <lineage>
        <taxon>Bacteria</taxon>
        <taxon>Bacillati</taxon>
        <taxon>Bacillota</taxon>
        <taxon>Bacilli</taxon>
        <taxon>Bacillales</taxon>
        <taxon>Paenibacillaceae</taxon>
        <taxon>Brevibacillus</taxon>
    </lineage>
</organism>
<keyword evidence="1" id="KW-0472">Membrane</keyword>
<evidence type="ECO:0000313" key="5">
    <source>
        <dbReference type="Proteomes" id="UP000319578"/>
    </source>
</evidence>
<name>A0A0K9YVA7_9BACL</name>
<sequence>MIRFHPHFKQRLREERGAVLISTIFFLFCLGGLLSLLLFLEQSDLLEMKTQHTADIVSKGARAAGKWEYVDSEGKRQLRLFATTEEAIQNDADIIRGAREEAAILWQLNRSALASEAKVAHAIHQKGEKAYLYRQGIYHVRIETEKSIPIWWGELDAKVGRVSQSGVYE</sequence>
<dbReference type="AlphaFoldDB" id="A0A0K9YVA7"/>
<dbReference type="RefSeq" id="WP_049739105.1">
    <property type="nucleotide sequence ID" value="NZ_BJON01000037.1"/>
</dbReference>
<reference evidence="3" key="2">
    <citation type="submission" date="2015-07" db="EMBL/GenBank/DDBJ databases">
        <title>MeaNS - Measles Nucleotide Surveillance Program.</title>
        <authorList>
            <person name="Tran T."/>
            <person name="Druce J."/>
        </authorList>
    </citation>
    <scope>NUCLEOTIDE SEQUENCE</scope>
    <source>
        <strain evidence="3">DSM 9887</strain>
    </source>
</reference>
<evidence type="ECO:0000313" key="2">
    <source>
        <dbReference type="EMBL" id="GED72919.1"/>
    </source>
</evidence>
<dbReference type="STRING" id="54915.ADS79_14300"/>
<proteinExistence type="predicted"/>